<dbReference type="GO" id="GO:0004632">
    <property type="term" value="F:phosphopantothenate--cysteine ligase activity"/>
    <property type="evidence" value="ECO:0007669"/>
    <property type="project" value="UniProtKB-UniRule"/>
</dbReference>
<dbReference type="GO" id="GO:0004633">
    <property type="term" value="F:phosphopantothenoylcysteine decarboxylase activity"/>
    <property type="evidence" value="ECO:0007669"/>
    <property type="project" value="UniProtKB-UniRule"/>
</dbReference>
<name>A0A9X2D2I8_9GAMM</name>
<evidence type="ECO:0000313" key="7">
    <source>
        <dbReference type="EMBL" id="MCL9685465.1"/>
    </source>
</evidence>
<dbReference type="InterPro" id="IPR007085">
    <property type="entry name" value="DNA/pantothenate-metab_flavo_C"/>
</dbReference>
<reference evidence="7" key="1">
    <citation type="submission" date="2021-11" db="EMBL/GenBank/DDBJ databases">
        <title>Legionella maioricencis sp. nov., a new species isolated from hot water samples in Mallorca.</title>
        <authorList>
            <person name="Crespi S."/>
            <person name="Drasar V."/>
            <person name="Salva-Serra F."/>
            <person name="Jaen-Luchoro D."/>
            <person name="Pineiro-Iglesias B."/>
            <person name="Aliaga F."/>
            <person name="Fernandez-Juarez V."/>
            <person name="Coll G."/>
            <person name="Moore E.R.B."/>
            <person name="Bennasar-Figueras A."/>
        </authorList>
    </citation>
    <scope>NUCLEOTIDE SEQUENCE</scope>
    <source>
        <strain evidence="7">HCPI-6</strain>
    </source>
</reference>
<keyword evidence="8" id="KW-1185">Reference proteome</keyword>
<keyword evidence="3 4" id="KW-0288">FMN</keyword>
<evidence type="ECO:0000313" key="8">
    <source>
        <dbReference type="Proteomes" id="UP001139721"/>
    </source>
</evidence>
<feature type="active site" description="Proton donor" evidence="3">
    <location>
        <position position="159"/>
    </location>
</feature>
<feature type="domain" description="Flavoprotein" evidence="5">
    <location>
        <begin position="7"/>
        <end position="175"/>
    </location>
</feature>
<dbReference type="SUPFAM" id="SSF102645">
    <property type="entry name" value="CoaB-like"/>
    <property type="match status" value="1"/>
</dbReference>
<dbReference type="InterPro" id="IPR003382">
    <property type="entry name" value="Flavoprotein"/>
</dbReference>
<accession>A0A9X2D2I8</accession>
<dbReference type="EC" id="6.3.2.5" evidence="3"/>
<feature type="binding site" evidence="3">
    <location>
        <position position="279"/>
    </location>
    <ligand>
        <name>CTP</name>
        <dbReference type="ChEBI" id="CHEBI:37563"/>
    </ligand>
</feature>
<dbReference type="Pfam" id="PF02441">
    <property type="entry name" value="Flavoprotein"/>
    <property type="match status" value="1"/>
</dbReference>
<dbReference type="Proteomes" id="UP001139721">
    <property type="component" value="Unassembled WGS sequence"/>
</dbReference>
<dbReference type="NCBIfam" id="TIGR00521">
    <property type="entry name" value="coaBC_dfp"/>
    <property type="match status" value="1"/>
</dbReference>
<dbReference type="Gene3D" id="3.40.50.10300">
    <property type="entry name" value="CoaB-like"/>
    <property type="match status" value="1"/>
</dbReference>
<protein>
    <recommendedName>
        <fullName evidence="3">Coenzyme A biosynthesis bifunctional protein CoaBC</fullName>
    </recommendedName>
    <alternativeName>
        <fullName evidence="3">DNA/pantothenate metabolism flavoprotein</fullName>
    </alternativeName>
    <alternativeName>
        <fullName evidence="3">Phosphopantothenoylcysteine synthetase/decarboxylase</fullName>
        <shortName evidence="3">PPCS-PPCDC</shortName>
    </alternativeName>
    <domain>
        <recommendedName>
            <fullName evidence="3">Phosphopantothenoylcysteine decarboxylase</fullName>
            <shortName evidence="3">PPC decarboxylase</shortName>
            <shortName evidence="3">PPC-DC</shortName>
            <ecNumber evidence="3">4.1.1.36</ecNumber>
        </recommendedName>
        <alternativeName>
            <fullName evidence="3">CoaC</fullName>
        </alternativeName>
    </domain>
    <domain>
        <recommendedName>
            <fullName evidence="3">Phosphopantothenate--cysteine ligase</fullName>
            <ecNumber evidence="3">6.3.2.5</ecNumber>
        </recommendedName>
        <alternativeName>
            <fullName evidence="3">CoaB</fullName>
        </alternativeName>
        <alternativeName>
            <fullName evidence="3">Phosphopantothenoylcysteine synthetase</fullName>
            <shortName evidence="3">PPC synthetase</shortName>
            <shortName evidence="3">PPC-S</shortName>
        </alternativeName>
    </domain>
</protein>
<dbReference type="GO" id="GO:0010181">
    <property type="term" value="F:FMN binding"/>
    <property type="evidence" value="ECO:0007669"/>
    <property type="project" value="UniProtKB-UniRule"/>
</dbReference>
<keyword evidence="3" id="KW-0511">Multifunctional enzyme</keyword>
<keyword evidence="3" id="KW-0479">Metal-binding</keyword>
<keyword evidence="3 4" id="KW-0285">Flavoprotein</keyword>
<comment type="similarity">
    <text evidence="3 4">In the C-terminal section; belongs to the PPC synthetase family.</text>
</comment>
<sequence length="401" mass="43224">MQDFINKKILLGVCGGIAAYKSAYLVRELTRLGAEVRVVMTQAAQQFISPLLMQALSGNEVRTDLFDTQAERAMGHIELARWADYLLIAPASANYLAKMTQGIADDLLSTLYLVAEVPVIVCPAMNRSMWAHPATKANCDLLQERGVVFVGPEEGAQACGEQGLGRVSEAEQIINALRLYEVNQLLVGKKVVITAGPTREPIDPVRYLSNYSSGKMGYAMAEAAAMAGAQVTLISGPSMLTVSAGIELIKVASAQSMLDEVMKQMQTGSIFIGTAAVADYQVKSPAVEKMKKKDHSELSLQLIRNTDILSTVAASGTASFVMGFAAETNDLIHYAKEKLREKKLDMIVANQVGKGLGFESDVNQVTVITKNKQIELPLTHKVRLAGQIIAILAATLQNGVH</sequence>
<evidence type="ECO:0000256" key="4">
    <source>
        <dbReference type="RuleBase" id="RU364078"/>
    </source>
</evidence>
<dbReference type="EC" id="4.1.1.36" evidence="3"/>
<dbReference type="RefSeq" id="WP_250424616.1">
    <property type="nucleotide sequence ID" value="NZ_JAJKBJ010000026.1"/>
</dbReference>
<dbReference type="PANTHER" id="PTHR14359">
    <property type="entry name" value="HOMO-OLIGOMERIC FLAVIN CONTAINING CYS DECARBOXYLASE FAMILY"/>
    <property type="match status" value="1"/>
</dbReference>
<evidence type="ECO:0000259" key="6">
    <source>
        <dbReference type="Pfam" id="PF04127"/>
    </source>
</evidence>
<dbReference type="Pfam" id="PF04127">
    <property type="entry name" value="DFP"/>
    <property type="match status" value="1"/>
</dbReference>
<comment type="catalytic activity">
    <reaction evidence="3 4">
        <text>(R)-4'-phosphopantothenate + L-cysteine + CTP = N-[(R)-4-phosphopantothenoyl]-L-cysteine + CMP + diphosphate + H(+)</text>
        <dbReference type="Rhea" id="RHEA:19397"/>
        <dbReference type="ChEBI" id="CHEBI:10986"/>
        <dbReference type="ChEBI" id="CHEBI:15378"/>
        <dbReference type="ChEBI" id="CHEBI:33019"/>
        <dbReference type="ChEBI" id="CHEBI:35235"/>
        <dbReference type="ChEBI" id="CHEBI:37563"/>
        <dbReference type="ChEBI" id="CHEBI:59458"/>
        <dbReference type="ChEBI" id="CHEBI:60377"/>
        <dbReference type="EC" id="6.3.2.5"/>
    </reaction>
</comment>
<dbReference type="HAMAP" id="MF_02225">
    <property type="entry name" value="CoaBC"/>
    <property type="match status" value="1"/>
</dbReference>
<dbReference type="GO" id="GO:0015937">
    <property type="term" value="P:coenzyme A biosynthetic process"/>
    <property type="evidence" value="ECO:0007669"/>
    <property type="project" value="UniProtKB-UniRule"/>
</dbReference>
<feature type="binding site" evidence="3">
    <location>
        <position position="289"/>
    </location>
    <ligand>
        <name>CTP</name>
        <dbReference type="ChEBI" id="CHEBI:37563"/>
    </ligand>
</feature>
<keyword evidence="3 4" id="KW-0436">Ligase</keyword>
<feature type="binding site" evidence="3">
    <location>
        <position position="342"/>
    </location>
    <ligand>
        <name>CTP</name>
        <dbReference type="ChEBI" id="CHEBI:37563"/>
    </ligand>
</feature>
<comment type="function">
    <text evidence="4">Catalyzes two steps in the biosynthesis of coenzyme A. In the first step cysteine is conjugated to 4'-phosphopantothenate to form 4-phosphopantothenoylcysteine, in the latter compound is decarboxylated to form 4'-phosphopantotheine.</text>
</comment>
<comment type="similarity">
    <text evidence="3 4">In the N-terminal section; belongs to the HFCD (homo-oligomeric flavin containing Cys decarboxylase) superfamily.</text>
</comment>
<dbReference type="GO" id="GO:0015941">
    <property type="term" value="P:pantothenate catabolic process"/>
    <property type="evidence" value="ECO:0007669"/>
    <property type="project" value="InterPro"/>
</dbReference>
<feature type="binding site" evidence="3">
    <location>
        <position position="338"/>
    </location>
    <ligand>
        <name>CTP</name>
        <dbReference type="ChEBI" id="CHEBI:37563"/>
    </ligand>
</feature>
<gene>
    <name evidence="3 7" type="primary">coaBC</name>
    <name evidence="7" type="ORF">LOX96_15285</name>
</gene>
<comment type="caution">
    <text evidence="3">Lacks conserved residue(s) required for the propagation of feature annotation.</text>
</comment>
<comment type="pathway">
    <text evidence="3 4">Cofactor biosynthesis; coenzyme A biosynthesis; CoA from (R)-pantothenate: step 3/5.</text>
</comment>
<feature type="region of interest" description="Phosphopantothenoylcysteine decarboxylase" evidence="3">
    <location>
        <begin position="1"/>
        <end position="190"/>
    </location>
</feature>
<dbReference type="Gene3D" id="3.40.50.1950">
    <property type="entry name" value="Flavin prenyltransferase-like"/>
    <property type="match status" value="1"/>
</dbReference>
<dbReference type="SUPFAM" id="SSF52507">
    <property type="entry name" value="Homo-oligomeric flavin-containing Cys decarboxylases, HFCD"/>
    <property type="match status" value="1"/>
</dbReference>
<evidence type="ECO:0000256" key="1">
    <source>
        <dbReference type="ARBA" id="ARBA00022793"/>
    </source>
</evidence>
<evidence type="ECO:0000256" key="3">
    <source>
        <dbReference type="HAMAP-Rule" id="MF_02225"/>
    </source>
</evidence>
<dbReference type="InterPro" id="IPR036551">
    <property type="entry name" value="Flavin_trans-like"/>
</dbReference>
<proteinExistence type="inferred from homology"/>
<keyword evidence="3" id="KW-0460">Magnesium</keyword>
<dbReference type="EMBL" id="JAJKBJ010000026">
    <property type="protein sequence ID" value="MCL9685465.1"/>
    <property type="molecule type" value="Genomic_DNA"/>
</dbReference>
<feature type="domain" description="DNA/pantothenate metabolism flavoprotein C-terminal" evidence="6">
    <location>
        <begin position="186"/>
        <end position="393"/>
    </location>
</feature>
<comment type="pathway">
    <text evidence="3 4">Cofactor biosynthesis; coenzyme A biosynthesis; CoA from (R)-pantothenate: step 2/5.</text>
</comment>
<comment type="catalytic activity">
    <reaction evidence="3 4">
        <text>N-[(R)-4-phosphopantothenoyl]-L-cysteine + H(+) = (R)-4'-phosphopantetheine + CO2</text>
        <dbReference type="Rhea" id="RHEA:16793"/>
        <dbReference type="ChEBI" id="CHEBI:15378"/>
        <dbReference type="ChEBI" id="CHEBI:16526"/>
        <dbReference type="ChEBI" id="CHEBI:59458"/>
        <dbReference type="ChEBI" id="CHEBI:61723"/>
        <dbReference type="EC" id="4.1.1.36"/>
    </reaction>
</comment>
<dbReference type="PANTHER" id="PTHR14359:SF6">
    <property type="entry name" value="PHOSPHOPANTOTHENOYLCYSTEINE DECARBOXYLASE"/>
    <property type="match status" value="1"/>
</dbReference>
<dbReference type="AlphaFoldDB" id="A0A9X2D2I8"/>
<comment type="cofactor">
    <cofactor evidence="3">
        <name>Mg(2+)</name>
        <dbReference type="ChEBI" id="CHEBI:18420"/>
    </cofactor>
</comment>
<feature type="binding site" evidence="3">
    <location>
        <position position="324"/>
    </location>
    <ligand>
        <name>CTP</name>
        <dbReference type="ChEBI" id="CHEBI:37563"/>
    </ligand>
</feature>
<comment type="caution">
    <text evidence="7">The sequence shown here is derived from an EMBL/GenBank/DDBJ whole genome shotgun (WGS) entry which is preliminary data.</text>
</comment>
<keyword evidence="2 3" id="KW-0456">Lyase</keyword>
<evidence type="ECO:0000259" key="5">
    <source>
        <dbReference type="Pfam" id="PF02441"/>
    </source>
</evidence>
<dbReference type="GO" id="GO:0046872">
    <property type="term" value="F:metal ion binding"/>
    <property type="evidence" value="ECO:0007669"/>
    <property type="project" value="UniProtKB-KW"/>
</dbReference>
<keyword evidence="1 3" id="KW-0210">Decarboxylase</keyword>
<evidence type="ECO:0000256" key="2">
    <source>
        <dbReference type="ARBA" id="ARBA00023239"/>
    </source>
</evidence>
<comment type="function">
    <text evidence="3">Catalyzes two sequential steps in the biosynthesis of coenzyme A. In the first step cysteine is conjugated to 4'-phosphopantothenate to form 4-phosphopantothenoylcysteine. In the second step the latter compound is decarboxylated to form 4'-phosphopantotheine.</text>
</comment>
<comment type="cofactor">
    <cofactor evidence="3">
        <name>FMN</name>
        <dbReference type="ChEBI" id="CHEBI:58210"/>
    </cofactor>
    <text evidence="3">Binds 1 FMN per subunit.</text>
</comment>
<dbReference type="InterPro" id="IPR035929">
    <property type="entry name" value="CoaB-like_sf"/>
</dbReference>
<dbReference type="InterPro" id="IPR005252">
    <property type="entry name" value="CoaBC"/>
</dbReference>
<organism evidence="7 8">
    <name type="scientific">Legionella maioricensis</name>
    <dbReference type="NCBI Taxonomy" id="2896528"/>
    <lineage>
        <taxon>Bacteria</taxon>
        <taxon>Pseudomonadati</taxon>
        <taxon>Pseudomonadota</taxon>
        <taxon>Gammaproteobacteria</taxon>
        <taxon>Legionellales</taxon>
        <taxon>Legionellaceae</taxon>
        <taxon>Legionella</taxon>
    </lineage>
</organism>
<dbReference type="GO" id="GO:0071513">
    <property type="term" value="C:phosphopantothenoylcysteine decarboxylase complex"/>
    <property type="evidence" value="ECO:0007669"/>
    <property type="project" value="TreeGrafter"/>
</dbReference>
<feature type="region of interest" description="Phosphopantothenate--cysteine ligase" evidence="3">
    <location>
        <begin position="191"/>
        <end position="401"/>
    </location>
</feature>